<reference evidence="9 10" key="1">
    <citation type="journal article" date="2019" name="Sci. Rep.">
        <title>Orb-weaving spider Araneus ventricosus genome elucidates the spidroin gene catalogue.</title>
        <authorList>
            <person name="Kono N."/>
            <person name="Nakamura H."/>
            <person name="Ohtoshi R."/>
            <person name="Moran D.A.P."/>
            <person name="Shinohara A."/>
            <person name="Yoshida Y."/>
            <person name="Fujiwara M."/>
            <person name="Mori M."/>
            <person name="Tomita M."/>
            <person name="Arakawa K."/>
        </authorList>
    </citation>
    <scope>NUCLEOTIDE SEQUENCE [LARGE SCALE GENOMIC DNA]</scope>
</reference>
<accession>A0A4Y2M6K5</accession>
<proteinExistence type="predicted"/>
<dbReference type="Pfam" id="PF00096">
    <property type="entry name" value="zf-C2H2"/>
    <property type="match status" value="3"/>
</dbReference>
<dbReference type="Proteomes" id="UP000499080">
    <property type="component" value="Unassembled WGS sequence"/>
</dbReference>
<sequence>MCGKAFIQRCDLKTHLRSHTKEKPYVCEECDMAFTRRGHLKTHLRTHTKEKPYVCEICSKRMAHKRSLNEHLRIHTKEKPYVCELCDMAFTQRELLLMGPRWPSGKAPSSGRRVRGSKPYSTEDTPCTWALCTSIKLGVKNNLPLVLYGVESECQLRGRPCHLTLVQNYELRPK</sequence>
<keyword evidence="2" id="KW-0479">Metal-binding</keyword>
<feature type="domain" description="C2H2-type" evidence="8">
    <location>
        <begin position="1"/>
        <end position="24"/>
    </location>
</feature>
<dbReference type="PROSITE" id="PS50157">
    <property type="entry name" value="ZINC_FINGER_C2H2_2"/>
    <property type="match status" value="3"/>
</dbReference>
<evidence type="ECO:0000259" key="8">
    <source>
        <dbReference type="PROSITE" id="PS50157"/>
    </source>
</evidence>
<keyword evidence="4 7" id="KW-0863">Zinc-finger</keyword>
<evidence type="ECO:0000256" key="7">
    <source>
        <dbReference type="PROSITE-ProRule" id="PRU00042"/>
    </source>
</evidence>
<evidence type="ECO:0000256" key="2">
    <source>
        <dbReference type="ARBA" id="ARBA00022723"/>
    </source>
</evidence>
<organism evidence="9 10">
    <name type="scientific">Araneus ventricosus</name>
    <name type="common">Orbweaver spider</name>
    <name type="synonym">Epeira ventricosa</name>
    <dbReference type="NCBI Taxonomy" id="182803"/>
    <lineage>
        <taxon>Eukaryota</taxon>
        <taxon>Metazoa</taxon>
        <taxon>Ecdysozoa</taxon>
        <taxon>Arthropoda</taxon>
        <taxon>Chelicerata</taxon>
        <taxon>Arachnida</taxon>
        <taxon>Araneae</taxon>
        <taxon>Araneomorphae</taxon>
        <taxon>Entelegynae</taxon>
        <taxon>Araneoidea</taxon>
        <taxon>Araneidae</taxon>
        <taxon>Araneus</taxon>
    </lineage>
</organism>
<protein>
    <submittedName>
        <fullName evidence="9">Zinc finger protein 287</fullName>
    </submittedName>
</protein>
<dbReference type="AlphaFoldDB" id="A0A4Y2M6K5"/>
<evidence type="ECO:0000256" key="3">
    <source>
        <dbReference type="ARBA" id="ARBA00022737"/>
    </source>
</evidence>
<feature type="domain" description="C2H2-type" evidence="8">
    <location>
        <begin position="25"/>
        <end position="52"/>
    </location>
</feature>
<evidence type="ECO:0000313" key="9">
    <source>
        <dbReference type="EMBL" id="GBN22060.1"/>
    </source>
</evidence>
<dbReference type="PANTHER" id="PTHR16515:SF49">
    <property type="entry name" value="GASTRULA ZINC FINGER PROTEIN XLCGF49.1-LIKE-RELATED"/>
    <property type="match status" value="1"/>
</dbReference>
<dbReference type="GO" id="GO:0005634">
    <property type="term" value="C:nucleus"/>
    <property type="evidence" value="ECO:0007669"/>
    <property type="project" value="UniProtKB-SubCell"/>
</dbReference>
<dbReference type="FunFam" id="3.30.160.60:FF:002065">
    <property type="entry name" value="Si:ch211-266d19.4"/>
    <property type="match status" value="1"/>
</dbReference>
<dbReference type="InterPro" id="IPR050331">
    <property type="entry name" value="Zinc_finger"/>
</dbReference>
<name>A0A4Y2M6K5_ARAVE</name>
<evidence type="ECO:0000256" key="1">
    <source>
        <dbReference type="ARBA" id="ARBA00004123"/>
    </source>
</evidence>
<keyword evidence="10" id="KW-1185">Reference proteome</keyword>
<dbReference type="SMART" id="SM00355">
    <property type="entry name" value="ZnF_C2H2"/>
    <property type="match status" value="3"/>
</dbReference>
<dbReference type="FunFam" id="3.30.160.60:FF:000446">
    <property type="entry name" value="Zinc finger protein"/>
    <property type="match status" value="1"/>
</dbReference>
<dbReference type="GO" id="GO:0010468">
    <property type="term" value="P:regulation of gene expression"/>
    <property type="evidence" value="ECO:0007669"/>
    <property type="project" value="TreeGrafter"/>
</dbReference>
<dbReference type="FunFam" id="3.30.160.60:FF:001177">
    <property type="entry name" value="Zinc finger protein 33A"/>
    <property type="match status" value="1"/>
</dbReference>
<evidence type="ECO:0000256" key="5">
    <source>
        <dbReference type="ARBA" id="ARBA00022833"/>
    </source>
</evidence>
<dbReference type="OrthoDB" id="6040519at2759"/>
<comment type="subcellular location">
    <subcellularLocation>
        <location evidence="1">Nucleus</location>
    </subcellularLocation>
</comment>
<evidence type="ECO:0000256" key="6">
    <source>
        <dbReference type="ARBA" id="ARBA00023242"/>
    </source>
</evidence>
<comment type="caution">
    <text evidence="9">The sequence shown here is derived from an EMBL/GenBank/DDBJ whole genome shotgun (WGS) entry which is preliminary data.</text>
</comment>
<dbReference type="InterPro" id="IPR036236">
    <property type="entry name" value="Znf_C2H2_sf"/>
</dbReference>
<keyword evidence="5" id="KW-0862">Zinc</keyword>
<dbReference type="Gene3D" id="3.30.160.60">
    <property type="entry name" value="Classic Zinc Finger"/>
    <property type="match status" value="4"/>
</dbReference>
<feature type="domain" description="C2H2-type" evidence="8">
    <location>
        <begin position="53"/>
        <end position="80"/>
    </location>
</feature>
<evidence type="ECO:0000313" key="10">
    <source>
        <dbReference type="Proteomes" id="UP000499080"/>
    </source>
</evidence>
<gene>
    <name evidence="9" type="primary">Znf287_1</name>
    <name evidence="9" type="ORF">AVEN_186297_1</name>
</gene>
<dbReference type="EMBL" id="BGPR01006815">
    <property type="protein sequence ID" value="GBN22060.1"/>
    <property type="molecule type" value="Genomic_DNA"/>
</dbReference>
<keyword evidence="6" id="KW-0539">Nucleus</keyword>
<dbReference type="InterPro" id="IPR013087">
    <property type="entry name" value="Znf_C2H2_type"/>
</dbReference>
<dbReference type="GO" id="GO:0008270">
    <property type="term" value="F:zinc ion binding"/>
    <property type="evidence" value="ECO:0007669"/>
    <property type="project" value="UniProtKB-KW"/>
</dbReference>
<dbReference type="PANTHER" id="PTHR16515">
    <property type="entry name" value="PR DOMAIN ZINC FINGER PROTEIN"/>
    <property type="match status" value="1"/>
</dbReference>
<keyword evidence="3" id="KW-0677">Repeat</keyword>
<dbReference type="PROSITE" id="PS00028">
    <property type="entry name" value="ZINC_FINGER_C2H2_1"/>
    <property type="match status" value="2"/>
</dbReference>
<evidence type="ECO:0000256" key="4">
    <source>
        <dbReference type="ARBA" id="ARBA00022771"/>
    </source>
</evidence>
<dbReference type="SUPFAM" id="SSF57667">
    <property type="entry name" value="beta-beta-alpha zinc fingers"/>
    <property type="match status" value="2"/>
</dbReference>